<proteinExistence type="predicted"/>
<dbReference type="EMBL" id="GDQN01010239">
    <property type="protein sequence ID" value="JAT80815.1"/>
    <property type="molecule type" value="Transcribed_RNA"/>
</dbReference>
<dbReference type="AlphaFoldDB" id="A0A1E1W1E7"/>
<organism evidence="1">
    <name type="scientific">Pectinophora gossypiella</name>
    <name type="common">Cotton pink bollworm</name>
    <name type="synonym">Depressaria gossypiella</name>
    <dbReference type="NCBI Taxonomy" id="13191"/>
    <lineage>
        <taxon>Eukaryota</taxon>
        <taxon>Metazoa</taxon>
        <taxon>Ecdysozoa</taxon>
        <taxon>Arthropoda</taxon>
        <taxon>Hexapoda</taxon>
        <taxon>Insecta</taxon>
        <taxon>Pterygota</taxon>
        <taxon>Neoptera</taxon>
        <taxon>Endopterygota</taxon>
        <taxon>Lepidoptera</taxon>
        <taxon>Glossata</taxon>
        <taxon>Ditrysia</taxon>
        <taxon>Gelechioidea</taxon>
        <taxon>Gelechiidae</taxon>
        <taxon>Apatetrinae</taxon>
        <taxon>Pectinophora</taxon>
    </lineage>
</organism>
<accession>A0A1E1W1E7</accession>
<feature type="non-terminal residue" evidence="1">
    <location>
        <position position="1"/>
    </location>
</feature>
<dbReference type="OrthoDB" id="422540at2759"/>
<protein>
    <submittedName>
        <fullName evidence="1">Uncharacterized protein</fullName>
    </submittedName>
</protein>
<evidence type="ECO:0000313" key="1">
    <source>
        <dbReference type="EMBL" id="JAT80815.1"/>
    </source>
</evidence>
<feature type="non-terminal residue" evidence="1">
    <location>
        <position position="158"/>
    </location>
</feature>
<gene>
    <name evidence="1" type="ORF">g.19616</name>
</gene>
<sequence>PSEGQRIKRLLSDEELGDRRPSQFLRHLRSLAGTSFSDEKILKQLWLRRLPQHAQAILATQADLGLDAMAGIADKIVEAQPSPVNVYAAAAPPLTTLLDRIEELGKQVAALSSDRSNRQSPNRSAGAKLCWYHRKFGTKALKCIAPCTWKAENPASNQ</sequence>
<name>A0A1E1W1E7_PECGO</name>
<dbReference type="PANTHER" id="PTHR33327">
    <property type="entry name" value="ENDONUCLEASE"/>
    <property type="match status" value="1"/>
</dbReference>
<reference evidence="1" key="1">
    <citation type="submission" date="2015-09" db="EMBL/GenBank/DDBJ databases">
        <title>De novo assembly of Pectinophora gossypiella (Pink Bollworm) gut transcriptome.</title>
        <authorList>
            <person name="Tassone E.E."/>
        </authorList>
    </citation>
    <scope>NUCLEOTIDE SEQUENCE</scope>
</reference>
<dbReference type="PANTHER" id="PTHR33327:SF3">
    <property type="entry name" value="RNA-DIRECTED DNA POLYMERASE"/>
    <property type="match status" value="1"/>
</dbReference>